<feature type="region of interest" description="Disordered" evidence="1">
    <location>
        <begin position="59"/>
        <end position="203"/>
    </location>
</feature>
<feature type="compositionally biased region" description="Polar residues" evidence="1">
    <location>
        <begin position="139"/>
        <end position="150"/>
    </location>
</feature>
<feature type="compositionally biased region" description="Basic and acidic residues" evidence="1">
    <location>
        <begin position="114"/>
        <end position="138"/>
    </location>
</feature>
<sequence>MVVVSRLFNASDTLTRFFQFQTTAYNRMTYMTIPSWRIRNFNHGPDAVECHGHRPTELLDVQGPTEASSGHPKGRTHKRKGGQKSKSEQVPGESSSISGLKPDPKQKSLKRKPRQDLGQDIRESRKGPDSEQKRHEPSESTSEQNGGRASSNERQEPKNLDPEQQSFEPESTSEQDLVETSVDSGQEPEKTKELGEPGSELSSDPALLSLCEALEALKIPSPCSSSRLLTRCLSQAHSIAPEGTNVAPCESLKRYLPAYVAHHTRVGTIHALDIFPGAPSIREVGIRSDWAKTTGGGTREDADSADEDEDRHPSRLFHPRHDRLELKKPPKRPTVIVVGANVVRYSEKDE</sequence>
<dbReference type="Proteomes" id="UP001175228">
    <property type="component" value="Unassembled WGS sequence"/>
</dbReference>
<evidence type="ECO:0000313" key="2">
    <source>
        <dbReference type="EMBL" id="KAK0472677.1"/>
    </source>
</evidence>
<organism evidence="2 3">
    <name type="scientific">Armillaria luteobubalina</name>
    <dbReference type="NCBI Taxonomy" id="153913"/>
    <lineage>
        <taxon>Eukaryota</taxon>
        <taxon>Fungi</taxon>
        <taxon>Dikarya</taxon>
        <taxon>Basidiomycota</taxon>
        <taxon>Agaricomycotina</taxon>
        <taxon>Agaricomycetes</taxon>
        <taxon>Agaricomycetidae</taxon>
        <taxon>Agaricales</taxon>
        <taxon>Marasmiineae</taxon>
        <taxon>Physalacriaceae</taxon>
        <taxon>Armillaria</taxon>
    </lineage>
</organism>
<keyword evidence="3" id="KW-1185">Reference proteome</keyword>
<comment type="caution">
    <text evidence="2">The sequence shown here is derived from an EMBL/GenBank/DDBJ whole genome shotgun (WGS) entry which is preliminary data.</text>
</comment>
<name>A0AA39TXE6_9AGAR</name>
<evidence type="ECO:0000256" key="1">
    <source>
        <dbReference type="SAM" id="MobiDB-lite"/>
    </source>
</evidence>
<evidence type="ECO:0000313" key="3">
    <source>
        <dbReference type="Proteomes" id="UP001175228"/>
    </source>
</evidence>
<feature type="region of interest" description="Disordered" evidence="1">
    <location>
        <begin position="290"/>
        <end position="331"/>
    </location>
</feature>
<dbReference type="AlphaFoldDB" id="A0AA39TXE6"/>
<gene>
    <name evidence="2" type="ORF">EDD18DRAFT_1229817</name>
</gene>
<protein>
    <submittedName>
        <fullName evidence="2">Uncharacterized protein</fullName>
    </submittedName>
</protein>
<reference evidence="2" key="1">
    <citation type="submission" date="2023-06" db="EMBL/GenBank/DDBJ databases">
        <authorList>
            <consortium name="Lawrence Berkeley National Laboratory"/>
            <person name="Ahrendt S."/>
            <person name="Sahu N."/>
            <person name="Indic B."/>
            <person name="Wong-Bajracharya J."/>
            <person name="Merenyi Z."/>
            <person name="Ke H.-M."/>
            <person name="Monk M."/>
            <person name="Kocsube S."/>
            <person name="Drula E."/>
            <person name="Lipzen A."/>
            <person name="Balint B."/>
            <person name="Henrissat B."/>
            <person name="Andreopoulos B."/>
            <person name="Martin F.M."/>
            <person name="Harder C.B."/>
            <person name="Rigling D."/>
            <person name="Ford K.L."/>
            <person name="Foster G.D."/>
            <person name="Pangilinan J."/>
            <person name="Papanicolaou A."/>
            <person name="Barry K."/>
            <person name="LaButti K."/>
            <person name="Viragh M."/>
            <person name="Koriabine M."/>
            <person name="Yan M."/>
            <person name="Riley R."/>
            <person name="Champramary S."/>
            <person name="Plett K.L."/>
            <person name="Tsai I.J."/>
            <person name="Slot J."/>
            <person name="Sipos G."/>
            <person name="Plett J."/>
            <person name="Nagy L.G."/>
            <person name="Grigoriev I.V."/>
        </authorList>
    </citation>
    <scope>NUCLEOTIDE SEQUENCE</scope>
    <source>
        <strain evidence="2">HWK02</strain>
    </source>
</reference>
<dbReference type="EMBL" id="JAUEPU010000252">
    <property type="protein sequence ID" value="KAK0472677.1"/>
    <property type="molecule type" value="Genomic_DNA"/>
</dbReference>
<feature type="compositionally biased region" description="Basic residues" evidence="1">
    <location>
        <begin position="72"/>
        <end position="83"/>
    </location>
</feature>
<accession>A0AA39TXE6</accession>
<feature type="compositionally biased region" description="Basic and acidic residues" evidence="1">
    <location>
        <begin position="151"/>
        <end position="161"/>
    </location>
</feature>
<proteinExistence type="predicted"/>